<dbReference type="Gene3D" id="3.90.70.80">
    <property type="match status" value="1"/>
</dbReference>
<reference evidence="3" key="1">
    <citation type="submission" date="2021-02" db="EMBL/GenBank/DDBJ databases">
        <authorList>
            <person name="Nowell W R."/>
        </authorList>
    </citation>
    <scope>NUCLEOTIDE SEQUENCE</scope>
</reference>
<proteinExistence type="predicted"/>
<sequence length="536" mass="63301">MESIMIPFQFHPIQVFDETKHIVDVIAKEYLQKATGDTHHLVPVDVLGDGNCIYHSIVVLMNNPMVTASELRVRTIMELITNENYYQTTYSQYVGPTDVAIKAICKNYMFSELYEIAALCNVLQCNIRSVYPKIDFHHYMAIWDNLFTPIPPVNSNCNIAILWSNVLNEKDARETHNGTWRPNHFVPLMSPPIRNEFNNTSQSASLVVTPEKKTFKNNTVTQIRTPRFQSSPSRRLRSEDNIGNDFAQSNISGSMQKEKNDKEERRQIQLQKKRERSRSSRMNETEEQRQLRLQKDRERSRSKRMNETEEQRQNRLQKDRERSRSNRINESEEQRQIRLEKKKEQALSNRMNETEEQRQIRLEKEKEQTRSNRMNETEEQRQIRFEQNRKQIQFTRTNESEEQHQIRLEQQKKRSQANRTKKKLEKKTQETVSTGLDSIRSHWPESIPRDLKETRLQQFLEQMSMSKLAETTCAVCNIRTSEKDSKKIPISKIPNIHLLKVSEELKNLIKNSSENTAIFTDDNNIQTTSHIKSIYN</sequence>
<dbReference type="EMBL" id="CAJOBD010011454">
    <property type="protein sequence ID" value="CAF4167943.1"/>
    <property type="molecule type" value="Genomic_DNA"/>
</dbReference>
<dbReference type="Proteomes" id="UP000663836">
    <property type="component" value="Unassembled WGS sequence"/>
</dbReference>
<protein>
    <recommendedName>
        <fullName evidence="2">OTU domain-containing protein</fullName>
    </recommendedName>
</protein>
<evidence type="ECO:0000313" key="4">
    <source>
        <dbReference type="Proteomes" id="UP000663836"/>
    </source>
</evidence>
<dbReference type="InterPro" id="IPR048998">
    <property type="entry name" value="STPR"/>
</dbReference>
<accession>A0A819YY85</accession>
<dbReference type="AlphaFoldDB" id="A0A819YY85"/>
<feature type="compositionally biased region" description="Basic residues" evidence="1">
    <location>
        <begin position="413"/>
        <end position="425"/>
    </location>
</feature>
<feature type="compositionally biased region" description="Basic and acidic residues" evidence="1">
    <location>
        <begin position="256"/>
        <end position="267"/>
    </location>
</feature>
<dbReference type="InterPro" id="IPR003323">
    <property type="entry name" value="OTU_dom"/>
</dbReference>
<dbReference type="Pfam" id="PF02338">
    <property type="entry name" value="OTU"/>
    <property type="match status" value="1"/>
</dbReference>
<feature type="domain" description="OTU" evidence="2">
    <location>
        <begin position="41"/>
        <end position="153"/>
    </location>
</feature>
<gene>
    <name evidence="3" type="ORF">JBS370_LOCUS34858</name>
</gene>
<evidence type="ECO:0000259" key="2">
    <source>
        <dbReference type="PROSITE" id="PS50802"/>
    </source>
</evidence>
<feature type="compositionally biased region" description="Polar residues" evidence="1">
    <location>
        <begin position="246"/>
        <end position="255"/>
    </location>
</feature>
<feature type="compositionally biased region" description="Polar residues" evidence="1">
    <location>
        <begin position="217"/>
        <end position="233"/>
    </location>
</feature>
<name>A0A819YY85_9BILA</name>
<evidence type="ECO:0000313" key="3">
    <source>
        <dbReference type="EMBL" id="CAF4167943.1"/>
    </source>
</evidence>
<dbReference type="InterPro" id="IPR047273">
    <property type="entry name" value="VRTN_OTU_dom"/>
</dbReference>
<dbReference type="CDD" id="cd22791">
    <property type="entry name" value="OTU_VRTN"/>
    <property type="match status" value="1"/>
</dbReference>
<organism evidence="3 4">
    <name type="scientific">Rotaria sordida</name>
    <dbReference type="NCBI Taxonomy" id="392033"/>
    <lineage>
        <taxon>Eukaryota</taxon>
        <taxon>Metazoa</taxon>
        <taxon>Spiralia</taxon>
        <taxon>Gnathifera</taxon>
        <taxon>Rotifera</taxon>
        <taxon>Eurotatoria</taxon>
        <taxon>Bdelloidea</taxon>
        <taxon>Philodinida</taxon>
        <taxon>Philodinidae</taxon>
        <taxon>Rotaria</taxon>
    </lineage>
</organism>
<evidence type="ECO:0000256" key="1">
    <source>
        <dbReference type="SAM" id="MobiDB-lite"/>
    </source>
</evidence>
<feature type="region of interest" description="Disordered" evidence="1">
    <location>
        <begin position="217"/>
        <end position="435"/>
    </location>
</feature>
<feature type="compositionally biased region" description="Basic and acidic residues" evidence="1">
    <location>
        <begin position="398"/>
        <end position="412"/>
    </location>
</feature>
<dbReference type="PROSITE" id="PS50802">
    <property type="entry name" value="OTU"/>
    <property type="match status" value="1"/>
</dbReference>
<feature type="compositionally biased region" description="Basic and acidic residues" evidence="1">
    <location>
        <begin position="352"/>
        <end position="389"/>
    </location>
</feature>
<dbReference type="Pfam" id="PF21107">
    <property type="entry name" value="STPRs"/>
    <property type="match status" value="1"/>
</dbReference>
<comment type="caution">
    <text evidence="3">The sequence shown here is derived from an EMBL/GenBank/DDBJ whole genome shotgun (WGS) entry which is preliminary data.</text>
</comment>
<feature type="compositionally biased region" description="Basic and acidic residues" evidence="1">
    <location>
        <begin position="277"/>
        <end position="345"/>
    </location>
</feature>